<dbReference type="EMBL" id="CXST01000005">
    <property type="protein sequence ID" value="CTQ47008.1"/>
    <property type="molecule type" value="Genomic_DNA"/>
</dbReference>
<sequence>MQLRYRTINEDRGARRAAELRDRFRHVSDASINHPQFGLRHGAQARTWSEVKSRQSQFQELMAWSVLAVVMVFIGLMML</sequence>
<evidence type="ECO:0000313" key="3">
    <source>
        <dbReference type="Proteomes" id="UP000048926"/>
    </source>
</evidence>
<protein>
    <submittedName>
        <fullName evidence="2">Uncharacterized protein</fullName>
    </submittedName>
</protein>
<feature type="transmembrane region" description="Helical" evidence="1">
    <location>
        <begin position="61"/>
        <end position="78"/>
    </location>
</feature>
<dbReference type="KEGG" id="lagg:B0E33_15740"/>
<reference evidence="3" key="1">
    <citation type="submission" date="2015-07" db="EMBL/GenBank/DDBJ databases">
        <authorList>
            <person name="Rodrigo-Torres Lidia"/>
            <person name="Arahal R.David."/>
        </authorList>
    </citation>
    <scope>NUCLEOTIDE SEQUENCE [LARGE SCALE GENOMIC DNA]</scope>
    <source>
        <strain evidence="3">CECT 4801</strain>
    </source>
</reference>
<keyword evidence="1" id="KW-0472">Membrane</keyword>
<dbReference type="OrthoDB" id="7679413at2"/>
<dbReference type="AlphaFoldDB" id="A0A0M6YBE4"/>
<keyword evidence="1" id="KW-1133">Transmembrane helix</keyword>
<evidence type="ECO:0000313" key="2">
    <source>
        <dbReference type="EMBL" id="CTQ47008.1"/>
    </source>
</evidence>
<organism evidence="2 3">
    <name type="scientific">Roseibium aggregatum</name>
    <dbReference type="NCBI Taxonomy" id="187304"/>
    <lineage>
        <taxon>Bacteria</taxon>
        <taxon>Pseudomonadati</taxon>
        <taxon>Pseudomonadota</taxon>
        <taxon>Alphaproteobacteria</taxon>
        <taxon>Hyphomicrobiales</taxon>
        <taxon>Stappiaceae</taxon>
        <taxon>Roseibium</taxon>
    </lineage>
</organism>
<evidence type="ECO:0000256" key="1">
    <source>
        <dbReference type="SAM" id="Phobius"/>
    </source>
</evidence>
<keyword evidence="3" id="KW-1185">Reference proteome</keyword>
<proteinExistence type="predicted"/>
<accession>A0A0M6YBE4</accession>
<gene>
    <name evidence="2" type="ORF">LAL4801_05468</name>
</gene>
<dbReference type="Proteomes" id="UP000048926">
    <property type="component" value="Unassembled WGS sequence"/>
</dbReference>
<dbReference type="RefSeq" id="WP_077291707.1">
    <property type="nucleotide sequence ID" value="NZ_CP045617.1"/>
</dbReference>
<keyword evidence="1" id="KW-0812">Transmembrane</keyword>
<name>A0A0M6YBE4_9HYPH</name>